<name>A0A0F4NFU6_9VIBR</name>
<reference evidence="3 4" key="1">
    <citation type="journal article" date="2015" name="BMC Genomics">
        <title>Genome mining reveals unlocked bioactive potential of marine Gram-negative bacteria.</title>
        <authorList>
            <person name="Machado H."/>
            <person name="Sonnenschein E.C."/>
            <person name="Melchiorsen J."/>
            <person name="Gram L."/>
        </authorList>
    </citation>
    <scope>NUCLEOTIDE SEQUENCE [LARGE SCALE GENOMIC DNA]</scope>
    <source>
        <strain evidence="3 4">S2757</strain>
    </source>
</reference>
<dbReference type="InterPro" id="IPR000873">
    <property type="entry name" value="AMP-dep_synth/lig_dom"/>
</dbReference>
<dbReference type="PANTHER" id="PTHR45398">
    <property type="match status" value="1"/>
</dbReference>
<feature type="domain" description="AMP-binding enzyme C-terminal" evidence="2">
    <location>
        <begin position="363"/>
        <end position="446"/>
    </location>
</feature>
<dbReference type="SUPFAM" id="SSF56801">
    <property type="entry name" value="Acetyl-CoA synthetase-like"/>
    <property type="match status" value="1"/>
</dbReference>
<dbReference type="Proteomes" id="UP000033673">
    <property type="component" value="Unassembled WGS sequence"/>
</dbReference>
<gene>
    <name evidence="3" type="ORF">TW81_16615</name>
</gene>
<evidence type="ECO:0000259" key="1">
    <source>
        <dbReference type="Pfam" id="PF00501"/>
    </source>
</evidence>
<protein>
    <submittedName>
        <fullName evidence="3">AMP-fatty acid ligase</fullName>
    </submittedName>
</protein>
<dbReference type="Gene3D" id="3.30.300.30">
    <property type="match status" value="1"/>
</dbReference>
<dbReference type="STRING" id="579748.TW81_16615"/>
<accession>A0A0F4NFU6</accession>
<dbReference type="InterPro" id="IPR025110">
    <property type="entry name" value="AMP-bd_C"/>
</dbReference>
<dbReference type="Pfam" id="PF13193">
    <property type="entry name" value="AMP-binding_C"/>
    <property type="match status" value="1"/>
</dbReference>
<organism evidence="3 4">
    <name type="scientific">Vibrio galatheae</name>
    <dbReference type="NCBI Taxonomy" id="579748"/>
    <lineage>
        <taxon>Bacteria</taxon>
        <taxon>Pseudomonadati</taxon>
        <taxon>Pseudomonadota</taxon>
        <taxon>Gammaproteobacteria</taxon>
        <taxon>Vibrionales</taxon>
        <taxon>Vibrionaceae</taxon>
        <taxon>Vibrio</taxon>
    </lineage>
</organism>
<dbReference type="InterPro" id="IPR045851">
    <property type="entry name" value="AMP-bd_C_sf"/>
</dbReference>
<dbReference type="PANTHER" id="PTHR45398:SF1">
    <property type="entry name" value="ENZYME, PUTATIVE (JCVI)-RELATED"/>
    <property type="match status" value="1"/>
</dbReference>
<dbReference type="PATRIC" id="fig|579748.3.peg.3432"/>
<evidence type="ECO:0000313" key="3">
    <source>
        <dbReference type="EMBL" id="KJY81970.1"/>
    </source>
</evidence>
<evidence type="ECO:0000259" key="2">
    <source>
        <dbReference type="Pfam" id="PF13193"/>
    </source>
</evidence>
<keyword evidence="4" id="KW-1185">Reference proteome</keyword>
<dbReference type="RefSeq" id="WP_045956853.1">
    <property type="nucleotide sequence ID" value="NZ_JXXV01000028.1"/>
</dbReference>
<keyword evidence="3" id="KW-0436">Ligase</keyword>
<dbReference type="Gene3D" id="3.40.50.12780">
    <property type="entry name" value="N-terminal domain of ligase-like"/>
    <property type="match status" value="1"/>
</dbReference>
<evidence type="ECO:0000313" key="4">
    <source>
        <dbReference type="Proteomes" id="UP000033673"/>
    </source>
</evidence>
<comment type="caution">
    <text evidence="3">The sequence shown here is derived from an EMBL/GenBank/DDBJ whole genome shotgun (WGS) entry which is preliminary data.</text>
</comment>
<dbReference type="OrthoDB" id="9787658at2"/>
<dbReference type="InterPro" id="IPR042099">
    <property type="entry name" value="ANL_N_sf"/>
</dbReference>
<dbReference type="GO" id="GO:0016874">
    <property type="term" value="F:ligase activity"/>
    <property type="evidence" value="ECO:0007669"/>
    <property type="project" value="UniProtKB-KW"/>
</dbReference>
<sequence>MNRAPAEFSSLAHIMNAKRLSSDSVAFNGDESISWQTFQYDVVHFTHQLAQLPAQRLALCFGNSYLFAVSFLAACYANKTIILPGNYQTQAVLELEQYFDLLVHDQEVKVAHQLTTLEVSSGLPDIVVESAFPDLKLNEIAVTLFTSGSSGKAKAIQKTLAQLDAEIEILESLWGEQIQGARIESTVSHQHIYGLLFRLLWPLCAGRPFALHNLEFPEQIVQHANMDTALISSPALLKRLSEEQQSSPLRCVFSSGGPLATSAANHSKALFAHLPIEVFGSTETGGIAYRQQHSATTPWQLFPGVDAELNSEHCLRLRAAHIAGNKWYQTADQCHFHDKISFDLQGRTDRVVKIEEKRISLVEVEQRLEQLEWIEESAVIPLEDGNRLALCAVLVLTDKGHDAVKQDGKGKFWMTLRKNLRDWLEPIAIPRKYRLLDEIPLNSQGKRQVAEIEKLFQE</sequence>
<dbReference type="Pfam" id="PF00501">
    <property type="entry name" value="AMP-binding"/>
    <property type="match status" value="1"/>
</dbReference>
<dbReference type="AlphaFoldDB" id="A0A0F4NFU6"/>
<feature type="domain" description="AMP-dependent synthetase/ligase" evidence="1">
    <location>
        <begin position="30"/>
        <end position="292"/>
    </location>
</feature>
<proteinExistence type="predicted"/>
<dbReference type="EMBL" id="JXXV01000028">
    <property type="protein sequence ID" value="KJY81970.1"/>
    <property type="molecule type" value="Genomic_DNA"/>
</dbReference>